<dbReference type="Proteomes" id="UP000218890">
    <property type="component" value="Chromosome"/>
</dbReference>
<name>A0A0X8XBA7_HALHR</name>
<dbReference type="KEGG" id="hhk:HH1059_20250"/>
<gene>
    <name evidence="1" type="ORF">HH1059_20250</name>
</gene>
<dbReference type="EMBL" id="AP017372">
    <property type="protein sequence ID" value="BAU58729.1"/>
    <property type="molecule type" value="Genomic_DNA"/>
</dbReference>
<protein>
    <submittedName>
        <fullName evidence="1">Uncharacterized protein</fullName>
    </submittedName>
</protein>
<evidence type="ECO:0000313" key="2">
    <source>
        <dbReference type="Proteomes" id="UP000218890"/>
    </source>
</evidence>
<proteinExistence type="predicted"/>
<evidence type="ECO:0000313" key="1">
    <source>
        <dbReference type="EMBL" id="BAU58729.1"/>
    </source>
</evidence>
<accession>A0A0X8XBA7</accession>
<keyword evidence="2" id="KW-1185">Reference proteome</keyword>
<sequence length="86" mass="9360">MYGFWQPTTYEALRARGADLELRALPPRDPAAAGRRGRVAFHVAGRRAHYLDGERFEVVAADGSRRELPREVAAEALAGAQGTDAP</sequence>
<reference evidence="1" key="1">
    <citation type="submission" date="2016-02" db="EMBL/GenBank/DDBJ databases">
        <title>Halorhodospira halochloris DSM-1059 complete genome, version 2.</title>
        <authorList>
            <person name="Tsukatani Y."/>
        </authorList>
    </citation>
    <scope>NUCLEOTIDE SEQUENCE</scope>
    <source>
        <strain evidence="1">DSM 1059</strain>
    </source>
</reference>
<dbReference type="AlphaFoldDB" id="A0A0X8XBA7"/>
<organism evidence="1 2">
    <name type="scientific">Halorhodospira halochloris</name>
    <name type="common">Ectothiorhodospira halochloris</name>
    <dbReference type="NCBI Taxonomy" id="1052"/>
    <lineage>
        <taxon>Bacteria</taxon>
        <taxon>Pseudomonadati</taxon>
        <taxon>Pseudomonadota</taxon>
        <taxon>Gammaproteobacteria</taxon>
        <taxon>Chromatiales</taxon>
        <taxon>Ectothiorhodospiraceae</taxon>
        <taxon>Halorhodospira</taxon>
    </lineage>
</organism>